<dbReference type="OrthoDB" id="2418545at2"/>
<comment type="caution">
    <text evidence="1">The sequence shown here is derived from an EMBL/GenBank/DDBJ whole genome shotgun (WGS) entry which is preliminary data.</text>
</comment>
<dbReference type="RefSeq" id="WP_133432176.1">
    <property type="nucleotide sequence ID" value="NZ_CP092179.1"/>
</dbReference>
<dbReference type="Gene3D" id="1.10.1220.10">
    <property type="entry name" value="Met repressor-like"/>
    <property type="match status" value="1"/>
</dbReference>
<evidence type="ECO:0000313" key="1">
    <source>
        <dbReference type="EMBL" id="TDL96825.1"/>
    </source>
</evidence>
<dbReference type="Proteomes" id="UP000295310">
    <property type="component" value="Unassembled WGS sequence"/>
</dbReference>
<keyword evidence="2" id="KW-1185">Reference proteome</keyword>
<sequence length="47" mass="5519">MKKFDQLLAEGYESMAELNLIISYEQFDLESEVCEKSEMYFLSDDGE</sequence>
<dbReference type="EMBL" id="SCWA01000011">
    <property type="protein sequence ID" value="TDL96825.1"/>
    <property type="molecule type" value="Genomic_DNA"/>
</dbReference>
<dbReference type="AlphaFoldDB" id="A0A4V3BDC9"/>
<reference evidence="1 2" key="1">
    <citation type="submission" date="2019-01" db="EMBL/GenBank/DDBJ databases">
        <title>Draft genome sequences of the type strains of six Macrococcus species.</title>
        <authorList>
            <person name="Mazhar S."/>
            <person name="Altermann E."/>
            <person name="Hill C."/>
            <person name="Mcauliffe O."/>
        </authorList>
    </citation>
    <scope>NUCLEOTIDE SEQUENCE [LARGE SCALE GENOMIC DNA]</scope>
    <source>
        <strain evidence="1 2">CCM4811</strain>
    </source>
</reference>
<evidence type="ECO:0000313" key="2">
    <source>
        <dbReference type="Proteomes" id="UP000295310"/>
    </source>
</evidence>
<gene>
    <name evidence="1" type="ORF">ERX27_07295</name>
</gene>
<dbReference type="GO" id="GO:0006355">
    <property type="term" value="P:regulation of DNA-templated transcription"/>
    <property type="evidence" value="ECO:0007669"/>
    <property type="project" value="InterPro"/>
</dbReference>
<name>A0A4V3BDC9_9STAP</name>
<protein>
    <submittedName>
        <fullName evidence="1">Antitoxin MazE</fullName>
    </submittedName>
</protein>
<dbReference type="InterPro" id="IPR013321">
    <property type="entry name" value="Arc_rbn_hlx_hlx"/>
</dbReference>
<proteinExistence type="predicted"/>
<organism evidence="1 2">
    <name type="scientific">Macrococcus brunensis</name>
    <dbReference type="NCBI Taxonomy" id="198483"/>
    <lineage>
        <taxon>Bacteria</taxon>
        <taxon>Bacillati</taxon>
        <taxon>Bacillota</taxon>
        <taxon>Bacilli</taxon>
        <taxon>Bacillales</taxon>
        <taxon>Staphylococcaceae</taxon>
        <taxon>Macrococcus</taxon>
    </lineage>
</organism>
<accession>A0A4V3BDC9</accession>